<dbReference type="Proteomes" id="UP000295334">
    <property type="component" value="Unassembled WGS sequence"/>
</dbReference>
<accession>A0A4R1B7S4</accession>
<dbReference type="EMBL" id="SJZI01000050">
    <property type="protein sequence ID" value="TCJ12395.1"/>
    <property type="molecule type" value="Genomic_DNA"/>
</dbReference>
<keyword evidence="3" id="KW-1185">Reference proteome</keyword>
<evidence type="ECO:0000313" key="3">
    <source>
        <dbReference type="Proteomes" id="UP000295334"/>
    </source>
</evidence>
<protein>
    <recommendedName>
        <fullName evidence="1">Peptidase M14 domain-containing protein</fullName>
    </recommendedName>
</protein>
<comment type="caution">
    <text evidence="2">The sequence shown here is derived from an EMBL/GenBank/DDBJ whole genome shotgun (WGS) entry which is preliminary data.</text>
</comment>
<dbReference type="InterPro" id="IPR000834">
    <property type="entry name" value="Peptidase_M14"/>
</dbReference>
<dbReference type="GO" id="GO:0004181">
    <property type="term" value="F:metallocarboxypeptidase activity"/>
    <property type="evidence" value="ECO:0007669"/>
    <property type="project" value="InterPro"/>
</dbReference>
<evidence type="ECO:0000313" key="2">
    <source>
        <dbReference type="EMBL" id="TCJ12395.1"/>
    </source>
</evidence>
<feature type="domain" description="Peptidase M14" evidence="1">
    <location>
        <begin position="42"/>
        <end position="175"/>
    </location>
</feature>
<dbReference type="Gene3D" id="3.40.630.10">
    <property type="entry name" value="Zn peptidases"/>
    <property type="match status" value="1"/>
</dbReference>
<proteinExistence type="predicted"/>
<dbReference type="GO" id="GO:0008270">
    <property type="term" value="F:zinc ion binding"/>
    <property type="evidence" value="ECO:0007669"/>
    <property type="project" value="InterPro"/>
</dbReference>
<dbReference type="Pfam" id="PF00246">
    <property type="entry name" value="Peptidase_M14"/>
    <property type="match status" value="1"/>
</dbReference>
<dbReference type="GO" id="GO:0006508">
    <property type="term" value="P:proteolysis"/>
    <property type="evidence" value="ECO:0007669"/>
    <property type="project" value="InterPro"/>
</dbReference>
<sequence>MHKRILPWLLLASLHGAAQKQAFPTYFEQHAGNGTPPYSETISWWQQLAKASPLLRIREMGSTDAGAPLHLVLVSRDRDFDPASIHAKGKTILFVNNGIHPGEPDGIDASMLLVRDIVQGKRQLPANVVLAIIPVYNIDGALNRSASWRVDQNGPLEKGARGNGQNLDLNRDFIKADSRNALSFTRIFRYLDADVFLDNHVSNGADYQHVMTLLTTQHNKLGGAMGDYLNKTFEPALYPMMKAKGFDLVPYVNHFGETPDKGWPEFFDSPRYSSGYTTLWNTFGFVPETHMLKPYPQRVAATRALMECFIDYLAAHGAEIRSLRTATLTRQYAATALPIAWKWDRNQKTEITFKGYEAAYKPSTVSGLQRLYYDKSKPYEKKIPFYNTYRDTLSVSIPEAYIILQGWWKVTDRLQANGISMRRLGHDTAITVEAYRIESYNAAPRPYEGHHVNSGTQVSRRTVQQSFRKGDWYIPTHQPGLRFLVETLEPQAEDSYFSWNFFDPILGQKEGFSDYVFEETATRFLAEHPEVKAALEERRGRDTAFAKNAFAQLEFVYKRSPYYEPGHMVYPVFRVPKK</sequence>
<name>A0A4R1B7S4_9BACT</name>
<reference evidence="2 3" key="1">
    <citation type="submission" date="2019-03" db="EMBL/GenBank/DDBJ databases">
        <authorList>
            <person name="Kim M.K.M."/>
        </authorList>
    </citation>
    <scope>NUCLEOTIDE SEQUENCE [LARGE SCALE GENOMIC DNA]</scope>
    <source>
        <strain evidence="2 3">17J68-12</strain>
    </source>
</reference>
<evidence type="ECO:0000259" key="1">
    <source>
        <dbReference type="Pfam" id="PF00246"/>
    </source>
</evidence>
<gene>
    <name evidence="2" type="ORF">EPD60_14040</name>
</gene>
<dbReference type="AlphaFoldDB" id="A0A4R1B7S4"/>
<dbReference type="CDD" id="cd06241">
    <property type="entry name" value="M14-like"/>
    <property type="match status" value="1"/>
</dbReference>
<dbReference type="RefSeq" id="WP_131450154.1">
    <property type="nucleotide sequence ID" value="NZ_SJZI01000050.1"/>
</dbReference>
<organism evidence="2 3">
    <name type="scientific">Flaviaesturariibacter flavus</name>
    <dbReference type="NCBI Taxonomy" id="2502780"/>
    <lineage>
        <taxon>Bacteria</taxon>
        <taxon>Pseudomonadati</taxon>
        <taxon>Bacteroidota</taxon>
        <taxon>Chitinophagia</taxon>
        <taxon>Chitinophagales</taxon>
        <taxon>Chitinophagaceae</taxon>
        <taxon>Flaviaestuariibacter</taxon>
    </lineage>
</organism>
<dbReference type="SUPFAM" id="SSF53187">
    <property type="entry name" value="Zn-dependent exopeptidases"/>
    <property type="match status" value="1"/>
</dbReference>
<dbReference type="OrthoDB" id="9767214at2"/>